<dbReference type="Gene3D" id="1.10.10.10">
    <property type="entry name" value="Winged helix-like DNA-binding domain superfamily/Winged helix DNA-binding domain"/>
    <property type="match status" value="1"/>
</dbReference>
<dbReference type="PRINTS" id="PR00038">
    <property type="entry name" value="HTHLUXR"/>
</dbReference>
<dbReference type="PROSITE" id="PS00622">
    <property type="entry name" value="HTH_LUXR_1"/>
    <property type="match status" value="1"/>
</dbReference>
<dbReference type="InterPro" id="IPR000792">
    <property type="entry name" value="Tscrpt_reg_LuxR_C"/>
</dbReference>
<name>A0ABV5JHL0_9RHOB</name>
<keyword evidence="3" id="KW-1185">Reference proteome</keyword>
<dbReference type="SUPFAM" id="SSF46894">
    <property type="entry name" value="C-terminal effector domain of the bipartite response regulators"/>
    <property type="match status" value="1"/>
</dbReference>
<comment type="caution">
    <text evidence="2">The sequence shown here is derived from an EMBL/GenBank/DDBJ whole genome shotgun (WGS) entry which is preliminary data.</text>
</comment>
<evidence type="ECO:0000313" key="3">
    <source>
        <dbReference type="Proteomes" id="UP001589683"/>
    </source>
</evidence>
<evidence type="ECO:0000259" key="1">
    <source>
        <dbReference type="PROSITE" id="PS00622"/>
    </source>
</evidence>
<dbReference type="SMART" id="SM00421">
    <property type="entry name" value="HTH_LUXR"/>
    <property type="match status" value="1"/>
</dbReference>
<dbReference type="Pfam" id="PF00196">
    <property type="entry name" value="GerE"/>
    <property type="match status" value="1"/>
</dbReference>
<accession>A0ABV5JHL0</accession>
<dbReference type="RefSeq" id="WP_213889903.1">
    <property type="nucleotide sequence ID" value="NZ_JAGFNU010000008.1"/>
</dbReference>
<feature type="domain" description="HTH luxR-type" evidence="1">
    <location>
        <begin position="226"/>
        <end position="253"/>
    </location>
</feature>
<reference evidence="2 3" key="1">
    <citation type="submission" date="2024-09" db="EMBL/GenBank/DDBJ databases">
        <authorList>
            <person name="Sun Q."/>
            <person name="Mori K."/>
        </authorList>
    </citation>
    <scope>NUCLEOTIDE SEQUENCE [LARGE SCALE GENOMIC DNA]</scope>
    <source>
        <strain evidence="2 3">CECT 8726</strain>
    </source>
</reference>
<proteinExistence type="predicted"/>
<dbReference type="InterPro" id="IPR036388">
    <property type="entry name" value="WH-like_DNA-bd_sf"/>
</dbReference>
<gene>
    <name evidence="2" type="ORF">ACFFUT_10300</name>
</gene>
<organism evidence="2 3">
    <name type="scientific">Pseudohalocynthiibacter aestuariivivens</name>
    <dbReference type="NCBI Taxonomy" id="1591409"/>
    <lineage>
        <taxon>Bacteria</taxon>
        <taxon>Pseudomonadati</taxon>
        <taxon>Pseudomonadota</taxon>
        <taxon>Alphaproteobacteria</taxon>
        <taxon>Rhodobacterales</taxon>
        <taxon>Paracoccaceae</taxon>
        <taxon>Pseudohalocynthiibacter</taxon>
    </lineage>
</organism>
<dbReference type="Proteomes" id="UP001589683">
    <property type="component" value="Unassembled WGS sequence"/>
</dbReference>
<dbReference type="EMBL" id="JBHMEA010000038">
    <property type="protein sequence ID" value="MFB9232173.1"/>
    <property type="molecule type" value="Genomic_DNA"/>
</dbReference>
<evidence type="ECO:0000313" key="2">
    <source>
        <dbReference type="EMBL" id="MFB9232173.1"/>
    </source>
</evidence>
<dbReference type="InterPro" id="IPR016032">
    <property type="entry name" value="Sig_transdc_resp-reg_C-effctor"/>
</dbReference>
<sequence>MGQLFQNRAGRPINPNSFDVLATWVQALHGQGKITNALFSLLSLYKSDAALIVRFVEGNWQPRKVAVVDQKSDKCIARGHSSFAEIMLGENLGVSKTGTLWLWSDLIEDFDAVESLHIQQRFLSSGLSDVGLIGLENSAGHYDYLELHFKSNLGKDDKNHLSLLAATLSKTWEQRLPGTVQKLLAQSRVQKTLDQPGLPSKLILDINNPYELSRCEYRICTMVKEGMLVKDIASGLSIREVTVRSHLCSIYAKTDTSGQIELLHRLTIGTASVPPEIIGQPNRKIS</sequence>
<protein>
    <submittedName>
        <fullName evidence="2">Helix-turn-helix transcriptional regulator</fullName>
    </submittedName>
</protein>